<evidence type="ECO:0000256" key="3">
    <source>
        <dbReference type="ARBA" id="ARBA00022801"/>
    </source>
</evidence>
<dbReference type="InterPro" id="IPR036264">
    <property type="entry name" value="Bact_exopeptidase_dim_dom"/>
</dbReference>
<dbReference type="RefSeq" id="WP_171092501.1">
    <property type="nucleotide sequence ID" value="NZ_CP053069.1"/>
</dbReference>
<evidence type="ECO:0000256" key="5">
    <source>
        <dbReference type="PIRSR" id="PIRSR037238-1"/>
    </source>
</evidence>
<keyword evidence="7" id="KW-0645">Protease</keyword>
<dbReference type="InterPro" id="IPR001261">
    <property type="entry name" value="ArgE/DapE_CS"/>
</dbReference>
<dbReference type="InterPro" id="IPR002933">
    <property type="entry name" value="Peptidase_M20"/>
</dbReference>
<dbReference type="PANTHER" id="PTHR43808">
    <property type="entry name" value="ACETYLORNITHINE DEACETYLASE"/>
    <property type="match status" value="1"/>
</dbReference>
<dbReference type="GO" id="GO:0004180">
    <property type="term" value="F:carboxypeptidase activity"/>
    <property type="evidence" value="ECO:0007669"/>
    <property type="project" value="UniProtKB-KW"/>
</dbReference>
<dbReference type="Gene3D" id="3.40.630.10">
    <property type="entry name" value="Zn peptidases"/>
    <property type="match status" value="1"/>
</dbReference>
<dbReference type="AlphaFoldDB" id="A0A6M4GVJ1"/>
<dbReference type="InterPro" id="IPR017150">
    <property type="entry name" value="Pept_M20_glutamate_carboxypep"/>
</dbReference>
<organism evidence="7 8">
    <name type="scientific">Usitatibacter rugosus</name>
    <dbReference type="NCBI Taxonomy" id="2732067"/>
    <lineage>
        <taxon>Bacteria</taxon>
        <taxon>Pseudomonadati</taxon>
        <taxon>Pseudomonadota</taxon>
        <taxon>Betaproteobacteria</taxon>
        <taxon>Nitrosomonadales</taxon>
        <taxon>Usitatibacteraceae</taxon>
        <taxon>Usitatibacter</taxon>
    </lineage>
</organism>
<dbReference type="Proteomes" id="UP000501534">
    <property type="component" value="Chromosome"/>
</dbReference>
<gene>
    <name evidence="7" type="primary">cpg2_1</name>
    <name evidence="7" type="ORF">DSM104443_02352</name>
</gene>
<name>A0A6M4GVJ1_9PROT</name>
<sequence>MATTGAIRAIRQAGLALAAIVACGAWAQADPRIRALAQEQKPAMLETMKELVGFESGSREIEELDRIAAHIAVKFRAIGAQVDVIDPVEAQTLRFSDTPERIGKMVKASFTGTGKARILMLAHMDTVYPKGMLAKQPFRIDGNRAYGLGIADDKQGIALILHVMTMLKALDFRDYGTVTVLINGDEEISSPAGRYYQGLLGESHDVVLSYEGGGSPEEERLRLATSGIALAHLNVRGRASHAGSAPERGINSLEELAFQIGQMRDLSDPKSGIKVNWTLAKAGVVHNMIPPEAQATADVRVERVSDFDVVEKAIRARIEKQLLPHAKVELNFERHFLPLELRPVSRALAQHAKGIYSELGRPIVVLERSTGGGTDASNAAVRAKGPVIEGFGLPGFGSHTVNAEYILLDAIEPKLYLSTRLIMDLATGKAPLQ</sequence>
<dbReference type="InterPro" id="IPR011650">
    <property type="entry name" value="Peptidase_M20_dimer"/>
</dbReference>
<keyword evidence="3 7" id="KW-0378">Hydrolase</keyword>
<dbReference type="SUPFAM" id="SSF53187">
    <property type="entry name" value="Zn-dependent exopeptidases"/>
    <property type="match status" value="1"/>
</dbReference>
<evidence type="ECO:0000313" key="8">
    <source>
        <dbReference type="Proteomes" id="UP000501534"/>
    </source>
</evidence>
<dbReference type="GO" id="GO:0046872">
    <property type="term" value="F:metal ion binding"/>
    <property type="evidence" value="ECO:0007669"/>
    <property type="project" value="UniProtKB-KW"/>
</dbReference>
<dbReference type="PIRSF" id="PIRSF037238">
    <property type="entry name" value="Carboxypeptidase_G2"/>
    <property type="match status" value="1"/>
</dbReference>
<keyword evidence="7" id="KW-0121">Carboxypeptidase</keyword>
<evidence type="ECO:0000256" key="4">
    <source>
        <dbReference type="ARBA" id="ARBA00022833"/>
    </source>
</evidence>
<comment type="cofactor">
    <cofactor evidence="1">
        <name>Zn(2+)</name>
        <dbReference type="ChEBI" id="CHEBI:29105"/>
    </cofactor>
</comment>
<keyword evidence="8" id="KW-1185">Reference proteome</keyword>
<reference evidence="7 8" key="1">
    <citation type="submission" date="2020-04" db="EMBL/GenBank/DDBJ databases">
        <title>Usitatibacter rugosus gen. nov., sp. nov. and Usitatibacter palustris sp. nov., novel members of Usitatibacteraceae fam. nov. within the order Nitrosomonadales isolated from soil.</title>
        <authorList>
            <person name="Huber K.J."/>
            <person name="Neumann-Schaal M."/>
            <person name="Geppert A."/>
            <person name="Luckner M."/>
            <person name="Wanner G."/>
            <person name="Overmann J."/>
        </authorList>
    </citation>
    <scope>NUCLEOTIDE SEQUENCE [LARGE SCALE GENOMIC DNA]</scope>
    <source>
        <strain evidence="7 8">0125_3</strain>
    </source>
</reference>
<proteinExistence type="predicted"/>
<dbReference type="NCBIfam" id="NF004788">
    <property type="entry name" value="PRK06133.1"/>
    <property type="match status" value="1"/>
</dbReference>
<dbReference type="CDD" id="cd03885">
    <property type="entry name" value="M20_CPDG2"/>
    <property type="match status" value="1"/>
</dbReference>
<evidence type="ECO:0000313" key="7">
    <source>
        <dbReference type="EMBL" id="QJR11279.1"/>
    </source>
</evidence>
<dbReference type="EC" id="3.4.17.11" evidence="7"/>
<dbReference type="Pfam" id="PF07687">
    <property type="entry name" value="M20_dimer"/>
    <property type="match status" value="1"/>
</dbReference>
<evidence type="ECO:0000259" key="6">
    <source>
        <dbReference type="Pfam" id="PF07687"/>
    </source>
</evidence>
<feature type="active site" description="Proton acceptor" evidence="5">
    <location>
        <position position="186"/>
    </location>
</feature>
<dbReference type="SUPFAM" id="SSF55031">
    <property type="entry name" value="Bacterial exopeptidase dimerisation domain"/>
    <property type="match status" value="1"/>
</dbReference>
<accession>A0A6M4GVJ1</accession>
<dbReference type="KEGG" id="uru:DSM104443_02352"/>
<feature type="domain" description="Peptidase M20 dimerisation" evidence="6">
    <location>
        <begin position="224"/>
        <end position="324"/>
    </location>
</feature>
<dbReference type="Pfam" id="PF01546">
    <property type="entry name" value="Peptidase_M20"/>
    <property type="match status" value="1"/>
</dbReference>
<dbReference type="EMBL" id="CP053069">
    <property type="protein sequence ID" value="QJR11279.1"/>
    <property type="molecule type" value="Genomic_DNA"/>
</dbReference>
<evidence type="ECO:0000256" key="1">
    <source>
        <dbReference type="ARBA" id="ARBA00001947"/>
    </source>
</evidence>
<evidence type="ECO:0000256" key="2">
    <source>
        <dbReference type="ARBA" id="ARBA00022723"/>
    </source>
</evidence>
<dbReference type="InterPro" id="IPR050072">
    <property type="entry name" value="Peptidase_M20A"/>
</dbReference>
<dbReference type="PANTHER" id="PTHR43808:SF10">
    <property type="entry name" value="BLL3749 PROTEIN"/>
    <property type="match status" value="1"/>
</dbReference>
<keyword evidence="4" id="KW-0862">Zinc</keyword>
<dbReference type="PROSITE" id="PS00758">
    <property type="entry name" value="ARGE_DAPE_CPG2_1"/>
    <property type="match status" value="1"/>
</dbReference>
<feature type="active site" evidence="5">
    <location>
        <position position="125"/>
    </location>
</feature>
<protein>
    <submittedName>
        <fullName evidence="7">Carboxypeptidase G2</fullName>
        <ecNumber evidence="7">3.4.17.11</ecNumber>
    </submittedName>
</protein>
<dbReference type="Gene3D" id="3.30.70.360">
    <property type="match status" value="1"/>
</dbReference>
<keyword evidence="2" id="KW-0479">Metal-binding</keyword>